<feature type="transmembrane region" description="Helical" evidence="5">
    <location>
        <begin position="89"/>
        <end position="107"/>
    </location>
</feature>
<dbReference type="PANTHER" id="PTHR23291:SF50">
    <property type="entry name" value="PROTEIN LIFEGUARD 4"/>
    <property type="match status" value="1"/>
</dbReference>
<accession>A0A7R9SZ50</accession>
<feature type="transmembrane region" description="Helical" evidence="5">
    <location>
        <begin position="236"/>
        <end position="258"/>
    </location>
</feature>
<keyword evidence="8" id="KW-1185">Reference proteome</keyword>
<organism evidence="6">
    <name type="scientific">Pycnococcus provasolii</name>
    <dbReference type="NCBI Taxonomy" id="41880"/>
    <lineage>
        <taxon>Eukaryota</taxon>
        <taxon>Viridiplantae</taxon>
        <taxon>Chlorophyta</taxon>
        <taxon>Pseudoscourfieldiophyceae</taxon>
        <taxon>Pseudoscourfieldiales</taxon>
        <taxon>Pycnococcaceae</taxon>
        <taxon>Pycnococcus</taxon>
    </lineage>
</organism>
<dbReference type="Pfam" id="PF01027">
    <property type="entry name" value="Bax1-I"/>
    <property type="match status" value="1"/>
</dbReference>
<dbReference type="EMBL" id="HBDW01003871">
    <property type="protein sequence ID" value="CAD8219219.1"/>
    <property type="molecule type" value="Transcribed_RNA"/>
</dbReference>
<keyword evidence="3 5" id="KW-1133">Transmembrane helix</keyword>
<sequence>MWQSDSKRPSSWSSVYYYGTSSSGGPFNFDPEMGHVSSSQGLGWDVDVRRGFVRKVFGILAAQLIVTAIFAIVVGTAPAVRAYCASSPAMLITASVLSFVVVIALSCSDHLRRSHPINLVMLGLFTLCEAYLVACIAAITPVEITITAVAITGLLCAVLVLYAMQTRYDFTAMGGALLVTLFGLLFCGILASFFPANCIVNIVYASIGAILFSCYLVYDVQILLSGKRMQLDPDEYVLAALSLYLDILNIFIFLLQLLQSSSNN</sequence>
<dbReference type="InterPro" id="IPR006214">
    <property type="entry name" value="Bax_inhibitor_1-related"/>
</dbReference>
<evidence type="ECO:0000256" key="4">
    <source>
        <dbReference type="ARBA" id="ARBA00023136"/>
    </source>
</evidence>
<feature type="transmembrane region" description="Helical" evidence="5">
    <location>
        <begin position="56"/>
        <end position="77"/>
    </location>
</feature>
<reference evidence="7" key="1">
    <citation type="submission" date="2020-10" db="EMBL/GenBank/DDBJ databases">
        <title>Unveiling of a novel bifunctional photoreceptor, Dualchrome1, isolated from a cosmopolitan green alga.</title>
        <authorList>
            <person name="Suzuki S."/>
            <person name="Kawachi M."/>
        </authorList>
    </citation>
    <scope>NUCLEOTIDE SEQUENCE</scope>
    <source>
        <strain evidence="7">NIES 2893</strain>
    </source>
</reference>
<gene>
    <name evidence="6" type="ORF">PPRO1472_LOCUS2668</name>
    <name evidence="7" type="ORF">PPROV_000508000</name>
</gene>
<comment type="subcellular location">
    <subcellularLocation>
        <location evidence="1">Membrane</location>
        <topology evidence="1">Multi-pass membrane protein</topology>
    </subcellularLocation>
</comment>
<evidence type="ECO:0000256" key="2">
    <source>
        <dbReference type="ARBA" id="ARBA00022692"/>
    </source>
</evidence>
<keyword evidence="4 5" id="KW-0472">Membrane</keyword>
<dbReference type="EMBL" id="BNJQ01000012">
    <property type="protein sequence ID" value="GHP06333.1"/>
    <property type="molecule type" value="Genomic_DNA"/>
</dbReference>
<comment type="similarity">
    <text evidence="5">Belongs to the BI1 family.</text>
</comment>
<proteinExistence type="inferred from homology"/>
<evidence type="ECO:0000313" key="7">
    <source>
        <dbReference type="EMBL" id="GHP06333.1"/>
    </source>
</evidence>
<evidence type="ECO:0000313" key="6">
    <source>
        <dbReference type="EMBL" id="CAD8219219.1"/>
    </source>
</evidence>
<feature type="transmembrane region" description="Helical" evidence="5">
    <location>
        <begin position="119"/>
        <end position="139"/>
    </location>
</feature>
<dbReference type="CDD" id="cd10428">
    <property type="entry name" value="LFG_like"/>
    <property type="match status" value="1"/>
</dbReference>
<evidence type="ECO:0000256" key="3">
    <source>
        <dbReference type="ARBA" id="ARBA00022989"/>
    </source>
</evidence>
<evidence type="ECO:0000256" key="1">
    <source>
        <dbReference type="ARBA" id="ARBA00004141"/>
    </source>
</evidence>
<reference evidence="6" key="2">
    <citation type="submission" date="2021-01" db="EMBL/GenBank/DDBJ databases">
        <authorList>
            <person name="Corre E."/>
            <person name="Pelletier E."/>
            <person name="Niang G."/>
            <person name="Scheremetjew M."/>
            <person name="Finn R."/>
            <person name="Kale V."/>
            <person name="Holt S."/>
            <person name="Cochrane G."/>
            <person name="Meng A."/>
            <person name="Brown T."/>
            <person name="Cohen L."/>
        </authorList>
    </citation>
    <scope>NUCLEOTIDE SEQUENCE</scope>
    <source>
        <strain evidence="6">RCC251</strain>
    </source>
</reference>
<feature type="transmembrane region" description="Helical" evidence="5">
    <location>
        <begin position="145"/>
        <end position="164"/>
    </location>
</feature>
<feature type="transmembrane region" description="Helical" evidence="5">
    <location>
        <begin position="202"/>
        <end position="224"/>
    </location>
</feature>
<dbReference type="GO" id="GO:0016020">
    <property type="term" value="C:membrane"/>
    <property type="evidence" value="ECO:0007669"/>
    <property type="project" value="UniProtKB-SubCell"/>
</dbReference>
<dbReference type="Proteomes" id="UP000660262">
    <property type="component" value="Unassembled WGS sequence"/>
</dbReference>
<name>A0A7R9SZ50_9CHLO</name>
<feature type="transmembrane region" description="Helical" evidence="5">
    <location>
        <begin position="176"/>
        <end position="196"/>
    </location>
</feature>
<dbReference type="PANTHER" id="PTHR23291">
    <property type="entry name" value="BAX INHIBITOR-RELATED"/>
    <property type="match status" value="1"/>
</dbReference>
<evidence type="ECO:0000313" key="8">
    <source>
        <dbReference type="Proteomes" id="UP000660262"/>
    </source>
</evidence>
<dbReference type="OrthoDB" id="7933078at2759"/>
<dbReference type="AlphaFoldDB" id="A0A7R9SZ50"/>
<protein>
    <submittedName>
        <fullName evidence="6">Uncharacterized protein</fullName>
    </submittedName>
</protein>
<keyword evidence="2 5" id="KW-0812">Transmembrane</keyword>
<evidence type="ECO:0000256" key="5">
    <source>
        <dbReference type="RuleBase" id="RU004379"/>
    </source>
</evidence>